<proteinExistence type="predicted"/>
<accession>A0A3F3PMQ4</accession>
<sequence length="56" mass="6395">MLTPLCLPVCTQWRARLESQLHSFPPSPSALSCGFFFINLLFQFLLFCCCGHPMPF</sequence>
<feature type="transmembrane region" description="Helical" evidence="1">
    <location>
        <begin position="29"/>
        <end position="50"/>
    </location>
</feature>
<dbReference type="EMBL" id="KZ852078">
    <property type="protein sequence ID" value="RDH28207.1"/>
    <property type="molecule type" value="Genomic_DNA"/>
</dbReference>
<gene>
    <name evidence="2" type="ORF">BDQ94DRAFT_152298</name>
</gene>
<reference evidence="2 3" key="1">
    <citation type="submission" date="2018-07" db="EMBL/GenBank/DDBJ databases">
        <title>The genomes of Aspergillus section Nigri reveals drivers in fungal speciation.</title>
        <authorList>
            <consortium name="DOE Joint Genome Institute"/>
            <person name="Vesth T.C."/>
            <person name="Nybo J."/>
            <person name="Theobald S."/>
            <person name="Brandl J."/>
            <person name="Frisvad J.C."/>
            <person name="Nielsen K.F."/>
            <person name="Lyhne E.K."/>
            <person name="Kogle M.E."/>
            <person name="Kuo A."/>
            <person name="Riley R."/>
            <person name="Clum A."/>
            <person name="Nolan M."/>
            <person name="Lipzen A."/>
            <person name="Salamov A."/>
            <person name="Henrissat B."/>
            <person name="Wiebenga A."/>
            <person name="De vries R.P."/>
            <person name="Grigoriev I.V."/>
            <person name="Mortensen U.H."/>
            <person name="Andersen M.R."/>
            <person name="Baker S.E."/>
        </authorList>
    </citation>
    <scope>NUCLEOTIDE SEQUENCE [LARGE SCALE GENOMIC DNA]</scope>
    <source>
        <strain evidence="2 3">CBS 139.54b</strain>
    </source>
</reference>
<organism evidence="2 3">
    <name type="scientific">Aspergillus welwitschiae</name>
    <dbReference type="NCBI Taxonomy" id="1341132"/>
    <lineage>
        <taxon>Eukaryota</taxon>
        <taxon>Fungi</taxon>
        <taxon>Dikarya</taxon>
        <taxon>Ascomycota</taxon>
        <taxon>Pezizomycotina</taxon>
        <taxon>Eurotiomycetes</taxon>
        <taxon>Eurotiomycetidae</taxon>
        <taxon>Eurotiales</taxon>
        <taxon>Aspergillaceae</taxon>
        <taxon>Aspergillus</taxon>
        <taxon>Aspergillus subgen. Circumdati</taxon>
    </lineage>
</organism>
<dbReference type="AlphaFoldDB" id="A0A3F3PMQ4"/>
<evidence type="ECO:0000313" key="3">
    <source>
        <dbReference type="Proteomes" id="UP000253729"/>
    </source>
</evidence>
<protein>
    <submittedName>
        <fullName evidence="2">Uncharacterized protein</fullName>
    </submittedName>
</protein>
<evidence type="ECO:0000313" key="2">
    <source>
        <dbReference type="EMBL" id="RDH28207.1"/>
    </source>
</evidence>
<name>A0A3F3PMQ4_9EURO</name>
<evidence type="ECO:0000256" key="1">
    <source>
        <dbReference type="SAM" id="Phobius"/>
    </source>
</evidence>
<keyword evidence="3" id="KW-1185">Reference proteome</keyword>
<keyword evidence="1" id="KW-1133">Transmembrane helix</keyword>
<keyword evidence="1" id="KW-0472">Membrane</keyword>
<dbReference type="GeneID" id="38136296"/>
<dbReference type="Proteomes" id="UP000253729">
    <property type="component" value="Unassembled WGS sequence"/>
</dbReference>
<dbReference type="RefSeq" id="XP_026621229.1">
    <property type="nucleotide sequence ID" value="XM_026767940.1"/>
</dbReference>
<keyword evidence="1" id="KW-0812">Transmembrane</keyword>